<evidence type="ECO:0000256" key="1">
    <source>
        <dbReference type="SAM" id="MobiDB-lite"/>
    </source>
</evidence>
<dbReference type="PANTHER" id="PTHR34853:SF1">
    <property type="entry name" value="LIPASE 5"/>
    <property type="match status" value="1"/>
</dbReference>
<feature type="chain" id="PRO_5031442928" evidence="2">
    <location>
        <begin position="32"/>
        <end position="438"/>
    </location>
</feature>
<dbReference type="Proteomes" id="UP000554965">
    <property type="component" value="Unassembled WGS sequence"/>
</dbReference>
<sequence>MPHRSRPCSFRQAAKIAVALSLSVGSWLADAAWLAVDARADESQYEEFYTPPDPLPPGQPGDGIRAEPSRLVIEPSGQLGAFPATGTRIMYHSEGGGPTAVTGTYFEPNNPWPGTGPRPLIALAPGPQGMGDQCAPSRVFNQGIHYSGGLDLAFGYEEVIVSILVFRGYAVVVTDYEGLGTPGVETFGNRLAQGQALLDAARAALRLPGTSLNPHGPVALWGYSQGGGAAASAAELAPSYAPDLNIVGVFAGAPPADLAEMLPYVDGSILAGGIGYVINGLIAAYPEIEPAVREKLTPAGADMLAKTQNQCTLETVLTYGFHRLNEYFTEDPVELVRQEPFRSLLDEQRIGRHKPAVPVLIDINRFDPLVPWTAASQLGRDWCAQGADVQFHTNEQPPLWNKLGINHVLCLLVDGERAMQWIADRFNALPTTPNCGAY</sequence>
<dbReference type="PANTHER" id="PTHR34853">
    <property type="match status" value="1"/>
</dbReference>
<reference evidence="3 4" key="1">
    <citation type="submission" date="2017-10" db="EMBL/GenBank/DDBJ databases">
        <authorList>
            <consortium name="Urmite Genomes"/>
        </authorList>
    </citation>
    <scope>NUCLEOTIDE SEQUENCE [LARGE SCALE GENOMIC DNA]</scope>
    <source>
        <strain evidence="3 4">FB-527</strain>
    </source>
</reference>
<dbReference type="GO" id="GO:0004806">
    <property type="term" value="F:triacylglycerol lipase activity"/>
    <property type="evidence" value="ECO:0007669"/>
    <property type="project" value="InterPro"/>
</dbReference>
<gene>
    <name evidence="3" type="ORF">MSIMFB_01294</name>
</gene>
<feature type="signal peptide" evidence="2">
    <location>
        <begin position="1"/>
        <end position="31"/>
    </location>
</feature>
<protein>
    <submittedName>
        <fullName evidence="3">Putative inactive lipase</fullName>
    </submittedName>
</protein>
<evidence type="ECO:0000313" key="3">
    <source>
        <dbReference type="EMBL" id="SOJ53797.1"/>
    </source>
</evidence>
<dbReference type="AlphaFoldDB" id="A0A7Z7IKD6"/>
<dbReference type="RefSeq" id="WP_186241975.1">
    <property type="nucleotide sequence ID" value="NZ_OCTY01000002.1"/>
</dbReference>
<comment type="caution">
    <text evidence="3">The sequence shown here is derived from an EMBL/GenBank/DDBJ whole genome shotgun (WGS) entry which is preliminary data.</text>
</comment>
<dbReference type="Gene3D" id="1.10.260.130">
    <property type="match status" value="1"/>
</dbReference>
<keyword evidence="2" id="KW-0732">Signal</keyword>
<dbReference type="InterPro" id="IPR029058">
    <property type="entry name" value="AB_hydrolase_fold"/>
</dbReference>
<dbReference type="InterPro" id="IPR005152">
    <property type="entry name" value="Lipase_secreted"/>
</dbReference>
<feature type="region of interest" description="Disordered" evidence="1">
    <location>
        <begin position="45"/>
        <end position="65"/>
    </location>
</feature>
<dbReference type="GO" id="GO:0016042">
    <property type="term" value="P:lipid catabolic process"/>
    <property type="evidence" value="ECO:0007669"/>
    <property type="project" value="InterPro"/>
</dbReference>
<proteinExistence type="predicted"/>
<dbReference type="EMBL" id="OCTY01000002">
    <property type="protein sequence ID" value="SOJ53797.1"/>
    <property type="molecule type" value="Genomic_DNA"/>
</dbReference>
<organism evidence="3 4">
    <name type="scientific">Mycobacterium simulans</name>
    <dbReference type="NCBI Taxonomy" id="627089"/>
    <lineage>
        <taxon>Bacteria</taxon>
        <taxon>Bacillati</taxon>
        <taxon>Actinomycetota</taxon>
        <taxon>Actinomycetes</taxon>
        <taxon>Mycobacteriales</taxon>
        <taxon>Mycobacteriaceae</taxon>
        <taxon>Mycobacterium</taxon>
    </lineage>
</organism>
<name>A0A7Z7IKD6_9MYCO</name>
<keyword evidence="4" id="KW-1185">Reference proteome</keyword>
<dbReference type="Gene3D" id="3.40.50.1820">
    <property type="entry name" value="alpha/beta hydrolase"/>
    <property type="match status" value="1"/>
</dbReference>
<dbReference type="PIRSF" id="PIRSF029171">
    <property type="entry name" value="Esterase_LipA"/>
    <property type="match status" value="1"/>
</dbReference>
<dbReference type="SUPFAM" id="SSF53474">
    <property type="entry name" value="alpha/beta-Hydrolases"/>
    <property type="match status" value="1"/>
</dbReference>
<evidence type="ECO:0000256" key="2">
    <source>
        <dbReference type="SAM" id="SignalP"/>
    </source>
</evidence>
<accession>A0A7Z7IKD6</accession>
<evidence type="ECO:0000313" key="4">
    <source>
        <dbReference type="Proteomes" id="UP000554965"/>
    </source>
</evidence>
<dbReference type="Pfam" id="PF03583">
    <property type="entry name" value="LIP"/>
    <property type="match status" value="1"/>
</dbReference>